<dbReference type="InterPro" id="IPR000031">
    <property type="entry name" value="PurE_dom"/>
</dbReference>
<dbReference type="Proteomes" id="UP000095237">
    <property type="component" value="Unassembled WGS sequence"/>
</dbReference>
<evidence type="ECO:0000313" key="3">
    <source>
        <dbReference type="Proteomes" id="UP000095237"/>
    </source>
</evidence>
<dbReference type="GO" id="GO:0016787">
    <property type="term" value="F:hydrolase activity"/>
    <property type="evidence" value="ECO:0007669"/>
    <property type="project" value="InterPro"/>
</dbReference>
<proteinExistence type="predicted"/>
<reference evidence="2 3" key="1">
    <citation type="submission" date="2015-11" db="EMBL/GenBank/DDBJ databases">
        <title>Evidence for parallel genomic evolution in an endosymbiosis of termite gut flagellates.</title>
        <authorList>
            <person name="Zheng H."/>
        </authorList>
    </citation>
    <scope>NUCLEOTIDE SEQUENCE [LARGE SCALE GENOMIC DNA]</scope>
    <source>
        <strain evidence="2 3">CET450</strain>
    </source>
</reference>
<organism evidence="2 3">
    <name type="scientific">Endomicrobium trichonymphae</name>
    <dbReference type="NCBI Taxonomy" id="1408204"/>
    <lineage>
        <taxon>Bacteria</taxon>
        <taxon>Pseudomonadati</taxon>
        <taxon>Elusimicrobiota</taxon>
        <taxon>Endomicrobiia</taxon>
        <taxon>Endomicrobiales</taxon>
        <taxon>Endomicrobiaceae</taxon>
        <taxon>Candidatus Endomicrobiellum</taxon>
    </lineage>
</organism>
<dbReference type="PANTHER" id="PTHR43064">
    <property type="entry name" value="PHOSPHORIBOSYLAMINOIMIDAZOLE CARBOXYLASE-RELATED"/>
    <property type="match status" value="1"/>
</dbReference>
<dbReference type="EMBL" id="LNVX01000064">
    <property type="protein sequence ID" value="OEG71801.1"/>
    <property type="molecule type" value="Genomic_DNA"/>
</dbReference>
<feature type="domain" description="PurE" evidence="1">
    <location>
        <begin position="124"/>
        <end position="256"/>
    </location>
</feature>
<protein>
    <submittedName>
        <fullName evidence="2">1-(5-phosphoribosyl)-5-amino-4-imidazole-carboxylate carboxylase</fullName>
    </submittedName>
</protein>
<evidence type="ECO:0000259" key="1">
    <source>
        <dbReference type="SMART" id="SM01001"/>
    </source>
</evidence>
<sequence length="256" mass="27389">MNKANQKEQILELLKRVKDGQISPDDALLQMQTAPFEDLGYANIDYHRGLRQGTGEVIYGQNKTPVQIRNIISNMLDKGLNNIIITRISRQTADFLTKQKINLEYHNIAKIAIAERDSGTQRVGSVVIASGGTSDMPVCEEAAIAAEILGSHVIRLYDVGVAGLHRLLSQQNILAKARVIIAVAGMEGALASVIGGLVSCPVIAVPTSIGYGSNFNGLSALLAMLNSCANGISVVNIDNGFSAGYIANRINKMESI</sequence>
<gene>
    <name evidence="2" type="ORF">ATZ36_12705</name>
</gene>
<dbReference type="AlphaFoldDB" id="A0A1E5IMX4"/>
<dbReference type="Pfam" id="PF00731">
    <property type="entry name" value="AIRC"/>
    <property type="match status" value="1"/>
</dbReference>
<dbReference type="SUPFAM" id="SSF52255">
    <property type="entry name" value="N5-CAIR mutase (phosphoribosylaminoimidazole carboxylase, PurE)"/>
    <property type="match status" value="1"/>
</dbReference>
<dbReference type="SMART" id="SM01001">
    <property type="entry name" value="AIRC"/>
    <property type="match status" value="1"/>
</dbReference>
<name>A0A1E5IMX4_ENDTX</name>
<dbReference type="Gene3D" id="3.40.50.1970">
    <property type="match status" value="1"/>
</dbReference>
<dbReference type="InterPro" id="IPR039476">
    <property type="entry name" value="P2CMN_synthase_LarB"/>
</dbReference>
<comment type="caution">
    <text evidence="2">The sequence shown here is derived from an EMBL/GenBank/DDBJ whole genome shotgun (WGS) entry which is preliminary data.</text>
</comment>
<dbReference type="NCBIfam" id="NF033503">
    <property type="entry name" value="LarB"/>
    <property type="match status" value="1"/>
</dbReference>
<accession>A0A1E5IMX4</accession>
<evidence type="ECO:0000313" key="2">
    <source>
        <dbReference type="EMBL" id="OEG71801.1"/>
    </source>
</evidence>
<dbReference type="PANTHER" id="PTHR43064:SF1">
    <property type="entry name" value="SLL1489 PROTEIN"/>
    <property type="match status" value="1"/>
</dbReference>
<keyword evidence="3" id="KW-1185">Reference proteome</keyword>
<dbReference type="GO" id="GO:0006189">
    <property type="term" value="P:'de novo' IMP biosynthetic process"/>
    <property type="evidence" value="ECO:0007669"/>
    <property type="project" value="InterPro"/>
</dbReference>